<dbReference type="GO" id="GO:0004867">
    <property type="term" value="F:serine-type endopeptidase inhibitor activity"/>
    <property type="evidence" value="ECO:0007669"/>
    <property type="project" value="UniProtKB-KW"/>
</dbReference>
<dbReference type="GO" id="GO:0045861">
    <property type="term" value="P:negative regulation of proteolysis"/>
    <property type="evidence" value="ECO:0007669"/>
    <property type="project" value="UniProtKB-ARBA"/>
</dbReference>
<dbReference type="Proteomes" id="UP000234681">
    <property type="component" value="Chromosome 9"/>
</dbReference>
<feature type="domain" description="Serpin" evidence="10">
    <location>
        <begin position="36"/>
        <end position="321"/>
    </location>
</feature>
<evidence type="ECO:0000256" key="7">
    <source>
        <dbReference type="ARBA" id="ARBA00023180"/>
    </source>
</evidence>
<keyword evidence="3" id="KW-0964">Secreted</keyword>
<evidence type="ECO:0000256" key="9">
    <source>
        <dbReference type="SAM" id="SignalP"/>
    </source>
</evidence>
<evidence type="ECO:0000256" key="3">
    <source>
        <dbReference type="ARBA" id="ARBA00022525"/>
    </source>
</evidence>
<sequence>MNWHFPFFILTTVTLSSVYSQLNSLSLEELGSDTGIQVFNQIIKSQPHENVVISPHGIASILGMLQLGADGRTKKQLSTVMRYNVNGMIDNLLSPNLIDSALTKLVLVNAVYFKGLWKSRFQPENTKKRTFVAGDGKSYQVPMLAQLSVFRSGSTKTPNGLWYNFIELPYHGESISMLIALPTESSTPLSAIIPHISTKTINSWMNTMVPKRMQLVLPKFTAVAQTDLKEPLKALGITEMFEPSKANFAKITRSESLHVSHILQKAKIEVSEDGTKAAVVTTAILIARSSPPWFIVDRPFLFCIRHNPTGAILFLGQVNKP</sequence>
<feature type="signal peptide" evidence="9">
    <location>
        <begin position="1"/>
        <end position="20"/>
    </location>
</feature>
<dbReference type="AlphaFoldDB" id="A6JW82"/>
<evidence type="ECO:0000259" key="10">
    <source>
        <dbReference type="SMART" id="SM00093"/>
    </source>
</evidence>
<evidence type="ECO:0000256" key="8">
    <source>
        <dbReference type="RuleBase" id="RU000411"/>
    </source>
</evidence>
<organism evidence="11 12">
    <name type="scientific">Rattus norvegicus</name>
    <name type="common">Rat</name>
    <dbReference type="NCBI Taxonomy" id="10116"/>
    <lineage>
        <taxon>Eukaryota</taxon>
        <taxon>Metazoa</taxon>
        <taxon>Chordata</taxon>
        <taxon>Craniata</taxon>
        <taxon>Vertebrata</taxon>
        <taxon>Euteleostomi</taxon>
        <taxon>Mammalia</taxon>
        <taxon>Eutheria</taxon>
        <taxon>Euarchontoglires</taxon>
        <taxon>Glires</taxon>
        <taxon>Rodentia</taxon>
        <taxon>Myomorpha</taxon>
        <taxon>Muroidea</taxon>
        <taxon>Muridae</taxon>
        <taxon>Murinae</taxon>
        <taxon>Rattus</taxon>
    </lineage>
</organism>
<dbReference type="PROSITE" id="PS00284">
    <property type="entry name" value="SERPIN"/>
    <property type="match status" value="1"/>
</dbReference>
<dbReference type="GO" id="GO:0030195">
    <property type="term" value="P:negative regulation of blood coagulation"/>
    <property type="evidence" value="ECO:0007669"/>
    <property type="project" value="UniProtKB-ARBA"/>
</dbReference>
<dbReference type="InterPro" id="IPR042178">
    <property type="entry name" value="Serpin_sf_1"/>
</dbReference>
<dbReference type="FunFam" id="2.30.39.10:FF:000009">
    <property type="entry name" value="Glia-derived nexin isoform 2"/>
    <property type="match status" value="1"/>
</dbReference>
<evidence type="ECO:0000256" key="1">
    <source>
        <dbReference type="ARBA" id="ARBA00004613"/>
    </source>
</evidence>
<comment type="similarity">
    <text evidence="2 8">Belongs to the serpin family.</text>
</comment>
<dbReference type="SUPFAM" id="SSF56574">
    <property type="entry name" value="Serpins"/>
    <property type="match status" value="1"/>
</dbReference>
<dbReference type="InterPro" id="IPR023796">
    <property type="entry name" value="Serpin_dom"/>
</dbReference>
<proteinExistence type="inferred from homology"/>
<evidence type="ECO:0000313" key="12">
    <source>
        <dbReference type="Proteomes" id="UP000234681"/>
    </source>
</evidence>
<keyword evidence="6" id="KW-0722">Serine protease inhibitor</keyword>
<dbReference type="Gene3D" id="2.30.39.10">
    <property type="entry name" value="Alpha-1-antitrypsin, domain 1"/>
    <property type="match status" value="1"/>
</dbReference>
<evidence type="ECO:0000256" key="6">
    <source>
        <dbReference type="ARBA" id="ARBA00022900"/>
    </source>
</evidence>
<dbReference type="InterPro" id="IPR042185">
    <property type="entry name" value="Serpin_sf_2"/>
</dbReference>
<comment type="subcellular location">
    <subcellularLocation>
        <location evidence="1">Secreted</location>
    </subcellularLocation>
</comment>
<keyword evidence="5 9" id="KW-0732">Signal</keyword>
<dbReference type="GO" id="GO:0005615">
    <property type="term" value="C:extracellular space"/>
    <property type="evidence" value="ECO:0007669"/>
    <property type="project" value="InterPro"/>
</dbReference>
<dbReference type="Pfam" id="PF00079">
    <property type="entry name" value="Serpin"/>
    <property type="match status" value="2"/>
</dbReference>
<evidence type="ECO:0000313" key="13">
    <source>
        <dbReference type="RGD" id="3748"/>
    </source>
</evidence>
<name>A6JW82_RAT</name>
<dbReference type="InterPro" id="IPR036186">
    <property type="entry name" value="Serpin_sf"/>
</dbReference>
<evidence type="ECO:0000256" key="4">
    <source>
        <dbReference type="ARBA" id="ARBA00022690"/>
    </source>
</evidence>
<evidence type="ECO:0000256" key="5">
    <source>
        <dbReference type="ARBA" id="ARBA00022729"/>
    </source>
</evidence>
<dbReference type="InterPro" id="IPR023795">
    <property type="entry name" value="Serpin_CS"/>
</dbReference>
<dbReference type="PANTHER" id="PTHR11461:SF48">
    <property type="entry name" value="GLIA-DERIVED NEXIN"/>
    <property type="match status" value="1"/>
</dbReference>
<reference evidence="12" key="1">
    <citation type="submission" date="2005-09" db="EMBL/GenBank/DDBJ databases">
        <authorList>
            <person name="Mural R.J."/>
            <person name="Li P.W."/>
            <person name="Adams M.D."/>
            <person name="Amanatides P.G."/>
            <person name="Baden-Tillson H."/>
            <person name="Barnstead M."/>
            <person name="Chin S.H."/>
            <person name="Dew I."/>
            <person name="Evans C.A."/>
            <person name="Ferriera S."/>
            <person name="Flanigan M."/>
            <person name="Fosler C."/>
            <person name="Glodek A."/>
            <person name="Gu Z."/>
            <person name="Holt R.A."/>
            <person name="Jennings D."/>
            <person name="Kraft C.L."/>
            <person name="Lu F."/>
            <person name="Nguyen T."/>
            <person name="Nusskern D.R."/>
            <person name="Pfannkoch C.M."/>
            <person name="Sitter C."/>
            <person name="Sutton G.G."/>
            <person name="Venter J.C."/>
            <person name="Wang Z."/>
            <person name="Woodage T."/>
            <person name="Zheng X.H."/>
            <person name="Zhong F."/>
        </authorList>
    </citation>
    <scope>NUCLEOTIDE SEQUENCE [LARGE SCALE GENOMIC DNA]</scope>
    <source>
        <strain>BN</strain>
        <strain evidence="12">Sprague-Dawley</strain>
    </source>
</reference>
<keyword evidence="4" id="KW-0646">Protease inhibitor</keyword>
<evidence type="ECO:0000256" key="2">
    <source>
        <dbReference type="ARBA" id="ARBA00009500"/>
    </source>
</evidence>
<dbReference type="SMART" id="SM00093">
    <property type="entry name" value="SERPIN"/>
    <property type="match status" value="1"/>
</dbReference>
<dbReference type="Gene3D" id="1.10.287.580">
    <property type="entry name" value="Helix hairpin bin"/>
    <property type="match status" value="1"/>
</dbReference>
<dbReference type="RGD" id="3748">
    <property type="gene designation" value="Serpine2"/>
</dbReference>
<protein>
    <submittedName>
        <fullName evidence="11">Serine (Or cysteine) proteinase inhibitor, clade E, member 2, isoform CRA_b</fullName>
    </submittedName>
</protein>
<gene>
    <name evidence="11 13" type="primary">Serpine2</name>
    <name evidence="11" type="ORF">rCG_23830</name>
</gene>
<evidence type="ECO:0000313" key="11">
    <source>
        <dbReference type="EMBL" id="EDL75490.1"/>
    </source>
</evidence>
<keyword evidence="7" id="KW-0325">Glycoprotein</keyword>
<dbReference type="PANTHER" id="PTHR11461">
    <property type="entry name" value="SERINE PROTEASE INHIBITOR, SERPIN"/>
    <property type="match status" value="1"/>
</dbReference>
<feature type="chain" id="PRO_5039937216" evidence="9">
    <location>
        <begin position="21"/>
        <end position="321"/>
    </location>
</feature>
<dbReference type="Gene3D" id="3.30.497.10">
    <property type="entry name" value="Antithrombin, subunit I, domain 2"/>
    <property type="match status" value="1"/>
</dbReference>
<dbReference type="FunFam" id="2.30.39.10:FF:000035">
    <property type="entry name" value="Serine protease inhibitor (serpin) 16"/>
    <property type="match status" value="1"/>
</dbReference>
<dbReference type="InterPro" id="IPR000215">
    <property type="entry name" value="Serpin_fam"/>
</dbReference>
<dbReference type="EMBL" id="CH474004">
    <property type="protein sequence ID" value="EDL75490.1"/>
    <property type="molecule type" value="Genomic_DNA"/>
</dbReference>
<accession>A6JW82</accession>